<comment type="caution">
    <text evidence="1">The sequence shown here is derived from an EMBL/GenBank/DDBJ whole genome shotgun (WGS) entry which is preliminary data.</text>
</comment>
<reference evidence="2" key="1">
    <citation type="journal article" date="2023" name="Front. Plant Sci.">
        <title>Chromosomal-level genome assembly of Melastoma candidum provides insights into trichome evolution.</title>
        <authorList>
            <person name="Zhong Y."/>
            <person name="Wu W."/>
            <person name="Sun C."/>
            <person name="Zou P."/>
            <person name="Liu Y."/>
            <person name="Dai S."/>
            <person name="Zhou R."/>
        </authorList>
    </citation>
    <scope>NUCLEOTIDE SEQUENCE [LARGE SCALE GENOMIC DNA]</scope>
</reference>
<evidence type="ECO:0000313" key="2">
    <source>
        <dbReference type="Proteomes" id="UP001057402"/>
    </source>
</evidence>
<evidence type="ECO:0000313" key="1">
    <source>
        <dbReference type="EMBL" id="KAI4386147.1"/>
    </source>
</evidence>
<dbReference type="Proteomes" id="UP001057402">
    <property type="component" value="Chromosome 2"/>
</dbReference>
<gene>
    <name evidence="1" type="ORF">MLD38_004106</name>
</gene>
<name>A0ACB9S606_9MYRT</name>
<organism evidence="1 2">
    <name type="scientific">Melastoma candidum</name>
    <dbReference type="NCBI Taxonomy" id="119954"/>
    <lineage>
        <taxon>Eukaryota</taxon>
        <taxon>Viridiplantae</taxon>
        <taxon>Streptophyta</taxon>
        <taxon>Embryophyta</taxon>
        <taxon>Tracheophyta</taxon>
        <taxon>Spermatophyta</taxon>
        <taxon>Magnoliopsida</taxon>
        <taxon>eudicotyledons</taxon>
        <taxon>Gunneridae</taxon>
        <taxon>Pentapetalae</taxon>
        <taxon>rosids</taxon>
        <taxon>malvids</taxon>
        <taxon>Myrtales</taxon>
        <taxon>Melastomataceae</taxon>
        <taxon>Melastomatoideae</taxon>
        <taxon>Melastomateae</taxon>
        <taxon>Melastoma</taxon>
    </lineage>
</organism>
<proteinExistence type="predicted"/>
<accession>A0ACB9S606</accession>
<protein>
    <submittedName>
        <fullName evidence="1">Uncharacterized protein</fullName>
    </submittedName>
</protein>
<keyword evidence="2" id="KW-1185">Reference proteome</keyword>
<sequence length="134" mass="14579">MTQDNLNMWQKAKERKREEEDEATKGNSAGTNLKGRRRSSSEEEDTAHGANIGHVHAGGVRDSLGISCISLSALPCFFAVLLGGFFWCPVSFSLAALFLEMECWKVASGNLDPERKRCGGLRTKQAGRGSCRGS</sequence>
<dbReference type="EMBL" id="CM042881">
    <property type="protein sequence ID" value="KAI4386147.1"/>
    <property type="molecule type" value="Genomic_DNA"/>
</dbReference>